<evidence type="ECO:0000313" key="6">
    <source>
        <dbReference type="EMBL" id="KAL0860492.1"/>
    </source>
</evidence>
<accession>A0ABR3H6Q8</accession>
<gene>
    <name evidence="6" type="ORF">ABMA27_009870</name>
</gene>
<comment type="caution">
    <text evidence="6">The sequence shown here is derived from an EMBL/GenBank/DDBJ whole genome shotgun (WGS) entry which is preliminary data.</text>
</comment>
<evidence type="ECO:0000256" key="2">
    <source>
        <dbReference type="ARBA" id="ARBA00033753"/>
    </source>
</evidence>
<keyword evidence="3" id="KW-0175">Coiled coil</keyword>
<feature type="region of interest" description="Disordered" evidence="4">
    <location>
        <begin position="263"/>
        <end position="343"/>
    </location>
</feature>
<dbReference type="CDD" id="cd09281">
    <property type="entry name" value="UPF0066"/>
    <property type="match status" value="1"/>
</dbReference>
<dbReference type="Gene3D" id="3.30.2310.10">
    <property type="entry name" value="YaeB-like"/>
    <property type="match status" value="1"/>
</dbReference>
<evidence type="ECO:0000259" key="5">
    <source>
        <dbReference type="PROSITE" id="PS51668"/>
    </source>
</evidence>
<dbReference type="EMBL" id="JBEUOH010000025">
    <property type="protein sequence ID" value="KAL0860492.1"/>
    <property type="molecule type" value="Genomic_DNA"/>
</dbReference>
<keyword evidence="1" id="KW-0949">S-adenosyl-L-methionine</keyword>
<dbReference type="PANTHER" id="PTHR12818">
    <property type="entry name" value="TRNA (ADENINE(37)-N6)-METHYLTRANSFERASE"/>
    <property type="match status" value="1"/>
</dbReference>
<evidence type="ECO:0000256" key="1">
    <source>
        <dbReference type="ARBA" id="ARBA00022691"/>
    </source>
</evidence>
<reference evidence="6 7" key="1">
    <citation type="submission" date="2024-06" db="EMBL/GenBank/DDBJ databases">
        <title>A chromosome-level genome assembly of beet webworm, Loxostege sticticalis.</title>
        <authorList>
            <person name="Zhang Y."/>
        </authorList>
    </citation>
    <scope>NUCLEOTIDE SEQUENCE [LARGE SCALE GENOMIC DNA]</scope>
    <source>
        <strain evidence="6">AQ026</strain>
        <tissue evidence="6">Whole body</tissue>
    </source>
</reference>
<evidence type="ECO:0000256" key="4">
    <source>
        <dbReference type="SAM" id="MobiDB-lite"/>
    </source>
</evidence>
<dbReference type="InterPro" id="IPR036414">
    <property type="entry name" value="YaeB_N_sf"/>
</dbReference>
<dbReference type="InterPro" id="IPR023370">
    <property type="entry name" value="TrmO-like_N"/>
</dbReference>
<feature type="compositionally biased region" description="Basic and acidic residues" evidence="4">
    <location>
        <begin position="326"/>
        <end position="339"/>
    </location>
</feature>
<proteinExistence type="inferred from homology"/>
<evidence type="ECO:0000313" key="7">
    <source>
        <dbReference type="Proteomes" id="UP001549920"/>
    </source>
</evidence>
<dbReference type="PROSITE" id="PS51668">
    <property type="entry name" value="TSAA_2"/>
    <property type="match status" value="1"/>
</dbReference>
<name>A0ABR3H6Q8_LOXSC</name>
<dbReference type="NCBIfam" id="TIGR00104">
    <property type="entry name" value="tRNA_TsaA"/>
    <property type="match status" value="1"/>
</dbReference>
<feature type="domain" description="TsaA-like" evidence="5">
    <location>
        <begin position="82"/>
        <end position="220"/>
    </location>
</feature>
<comment type="similarity">
    <text evidence="2">Belongs to the tRNA methyltransferase O family.</text>
</comment>
<dbReference type="SUPFAM" id="SSF118196">
    <property type="entry name" value="YaeB-like"/>
    <property type="match status" value="1"/>
</dbReference>
<organism evidence="6 7">
    <name type="scientific">Loxostege sticticalis</name>
    <name type="common">Beet webworm moth</name>
    <dbReference type="NCBI Taxonomy" id="481309"/>
    <lineage>
        <taxon>Eukaryota</taxon>
        <taxon>Metazoa</taxon>
        <taxon>Ecdysozoa</taxon>
        <taxon>Arthropoda</taxon>
        <taxon>Hexapoda</taxon>
        <taxon>Insecta</taxon>
        <taxon>Pterygota</taxon>
        <taxon>Neoptera</taxon>
        <taxon>Endopterygota</taxon>
        <taxon>Lepidoptera</taxon>
        <taxon>Glossata</taxon>
        <taxon>Ditrysia</taxon>
        <taxon>Pyraloidea</taxon>
        <taxon>Crambidae</taxon>
        <taxon>Pyraustinae</taxon>
        <taxon>Loxostege</taxon>
    </lineage>
</organism>
<dbReference type="PANTHER" id="PTHR12818:SF0">
    <property type="entry name" value="TRNA (ADENINE(37)-N6)-METHYLTRANSFERASE"/>
    <property type="match status" value="1"/>
</dbReference>
<sequence>MTENIDLCRSQITQARTEIKNLRQQLAALKHEHLKEIKLIKSTLSGLRCGECAELATTVITNHNGEEASSSSSADDADCISYKPIGVIETAFQNKRGVPRQPSVLTKARGTVVIDTSVFNNPEHALSGLEEFSHIWIIFHFHATESTNVPAKVAPPRLGGERRGVFSTRSPHRPCPIGLSLVRIHSIEGNKIHFLGVDMVNGTPVLDIKPYIPQYDYPVPFETNTRDTPISALVRPPTEGISDATETLAGLVIDDEGFDTRSLSPRITNPIGIETTSPLSRSPFENDIPSPNNHSTLLTPISPSPDSPPSTDLLDGSGFRTTSPIRRPDTERGAPDGQERFTPPQSAHLLSMAHDGIRVAPWIANPPSQTYDVRFTDDALERLNELIGTRAQSFKSNIESLLSEDPRSHYVRTRYPDHEYNCVLEDLSISCVFDANSSVCTIIAVRNAEELQN</sequence>
<dbReference type="InterPro" id="IPR040372">
    <property type="entry name" value="YaeB-like"/>
</dbReference>
<keyword evidence="7" id="KW-1185">Reference proteome</keyword>
<feature type="coiled-coil region" evidence="3">
    <location>
        <begin position="5"/>
        <end position="39"/>
    </location>
</feature>
<protein>
    <recommendedName>
        <fullName evidence="5">TsaA-like domain-containing protein</fullName>
    </recommendedName>
</protein>
<dbReference type="Gene3D" id="2.40.30.70">
    <property type="entry name" value="YaeB-like"/>
    <property type="match status" value="1"/>
</dbReference>
<dbReference type="Pfam" id="PF01980">
    <property type="entry name" value="TrmO_N"/>
    <property type="match status" value="1"/>
</dbReference>
<evidence type="ECO:0000256" key="3">
    <source>
        <dbReference type="SAM" id="Coils"/>
    </source>
</evidence>
<dbReference type="Proteomes" id="UP001549920">
    <property type="component" value="Unassembled WGS sequence"/>
</dbReference>
<dbReference type="InterPro" id="IPR036413">
    <property type="entry name" value="YaeB-like_sf"/>
</dbReference>